<evidence type="ECO:0008006" key="4">
    <source>
        <dbReference type="Google" id="ProtNLM"/>
    </source>
</evidence>
<organism evidence="2 3">
    <name type="scientific">Streptomyces filamentosus</name>
    <name type="common">Streptomyces roseosporus</name>
    <dbReference type="NCBI Taxonomy" id="67294"/>
    <lineage>
        <taxon>Bacteria</taxon>
        <taxon>Bacillati</taxon>
        <taxon>Actinomycetota</taxon>
        <taxon>Actinomycetes</taxon>
        <taxon>Kitasatosporales</taxon>
        <taxon>Streptomycetaceae</taxon>
        <taxon>Streptomyces</taxon>
    </lineage>
</organism>
<sequence>MYRRVAAALTTAATAGALALGAAGTAEAAGPGFYPRSHHSSYAECQAAGQAGEWMWGKIYFCEPFAPSRPDVYVLWVRF</sequence>
<dbReference type="GeneID" id="95661695"/>
<name>A0A919EIY5_STRFL</name>
<dbReference type="AlphaFoldDB" id="A0A919EIY5"/>
<dbReference type="EMBL" id="BNBE01000001">
    <property type="protein sequence ID" value="GHF84364.1"/>
    <property type="molecule type" value="Genomic_DNA"/>
</dbReference>
<evidence type="ECO:0000313" key="2">
    <source>
        <dbReference type="EMBL" id="GHF84364.1"/>
    </source>
</evidence>
<keyword evidence="3" id="KW-1185">Reference proteome</keyword>
<feature type="signal peptide" evidence="1">
    <location>
        <begin position="1"/>
        <end position="28"/>
    </location>
</feature>
<keyword evidence="1" id="KW-0732">Signal</keyword>
<gene>
    <name evidence="2" type="ORF">GCM10017667_10610</name>
</gene>
<dbReference type="RefSeq" id="WP_030750926.1">
    <property type="nucleotide sequence ID" value="NZ_BNBE01000001.1"/>
</dbReference>
<proteinExistence type="predicted"/>
<accession>A0A919EIY5</accession>
<dbReference type="Proteomes" id="UP000632849">
    <property type="component" value="Unassembled WGS sequence"/>
</dbReference>
<protein>
    <recommendedName>
        <fullName evidence="4">Secreted protein</fullName>
    </recommendedName>
</protein>
<evidence type="ECO:0000313" key="3">
    <source>
        <dbReference type="Proteomes" id="UP000632849"/>
    </source>
</evidence>
<reference evidence="2" key="2">
    <citation type="submission" date="2020-09" db="EMBL/GenBank/DDBJ databases">
        <authorList>
            <person name="Sun Q."/>
            <person name="Ohkuma M."/>
        </authorList>
    </citation>
    <scope>NUCLEOTIDE SEQUENCE</scope>
    <source>
        <strain evidence="2">JCM 4122</strain>
    </source>
</reference>
<evidence type="ECO:0000256" key="1">
    <source>
        <dbReference type="SAM" id="SignalP"/>
    </source>
</evidence>
<comment type="caution">
    <text evidence="2">The sequence shown here is derived from an EMBL/GenBank/DDBJ whole genome shotgun (WGS) entry which is preliminary data.</text>
</comment>
<feature type="chain" id="PRO_5037229379" description="Secreted protein" evidence="1">
    <location>
        <begin position="29"/>
        <end position="79"/>
    </location>
</feature>
<reference evidence="2" key="1">
    <citation type="journal article" date="2014" name="Int. J. Syst. Evol. Microbiol.">
        <title>Complete genome sequence of Corynebacterium casei LMG S-19264T (=DSM 44701T), isolated from a smear-ripened cheese.</title>
        <authorList>
            <consortium name="US DOE Joint Genome Institute (JGI-PGF)"/>
            <person name="Walter F."/>
            <person name="Albersmeier A."/>
            <person name="Kalinowski J."/>
            <person name="Ruckert C."/>
        </authorList>
    </citation>
    <scope>NUCLEOTIDE SEQUENCE</scope>
    <source>
        <strain evidence="2">JCM 4122</strain>
    </source>
</reference>